<feature type="transmembrane region" description="Helical" evidence="1">
    <location>
        <begin position="93"/>
        <end position="113"/>
    </location>
</feature>
<sequence>MKKSGQQHSTLKFIKQDNNSIGRIEYVILWGYDSHSELTSTVAPIFCSFWLIFMLACLIPVLTTRGLDILDQEPNTSLQIAKNVLSILHDHKFLVKGLFLAGGLWLVLSLAHLCFGVSQGLWLILFLAHLCFGVSQVSSRDSVCFCPWLISASVSLRSVLGTLAASVPGYISASVSLRDSGCFCSWLISASVYLRLVLGTLAASVPGSSLLRDIGCYCTLLISVSASLRLVLGTLAATVPGSSLLRCLSESLVTALLVESMITALLVGSLVTALLVGSLITALLVGCRESDYIPAYRKSGYIPAYRKSCYIPAYRKSCYIPAYRKYDYIPAYRKYDYIPAYRKSGYIPAYRKSDYIPAYRESCYIPAYRKSGYIPAYRKSDYIPAYRKSGYIPAYRKSGYTPAYRKYDYIPAYRKSGYIPAYRKYDYIPAYRKSDYISACRESDYILTLFNQLGLGDVPDKWGNILHEEGYIEQLTTTVMSAVASGECLQRMSCQLGRVSKSYHHTITTRQGRVGALFPPISVMSHVRTQFSRETFSRHQYADDWEIEKVYPRWREGSVGNNFVKTNLSTSDRDLNLDFHVIGSLDYCESSALDHTCKGRPEFFSRRYTQRCSIGRAIGLIAIDGVFEGFEPLSFDFGKPRDAAQKSAPLLEEYIADATPRATTTTPLADFLGNSFSTVPVPGYDHHAFTNCSASMAEAKAWQFQRTSNLLTSTLKKDQTVLGSSLATPRATTITPLTDFLGNSFSTVPKLPSPLFSYSIVYSAQFASQGKIHHLDIFEEGNSAPAPVEDTADNDDPSGGSQALARLCWNPINLRLPNVLLTVAMSSWTRILPSYGNLRNTMKSNSLSRRTKVNIYNTIIRTIVLYGYETWTARKIDRDKLDNFERRCDHVARMAEDAMPREVMEGIPRKKV</sequence>
<feature type="transmembrane region" description="Helical" evidence="1">
    <location>
        <begin position="119"/>
        <end position="137"/>
    </location>
</feature>
<gene>
    <name evidence="2" type="ORF">TBIB3V08_LOCUS8689</name>
</gene>
<accession>A0A7R9I3K1</accession>
<keyword evidence="1" id="KW-0812">Transmembrane</keyword>
<feature type="transmembrane region" description="Helical" evidence="1">
    <location>
        <begin position="183"/>
        <end position="205"/>
    </location>
</feature>
<organism evidence="2">
    <name type="scientific">Timema bartmani</name>
    <dbReference type="NCBI Taxonomy" id="61472"/>
    <lineage>
        <taxon>Eukaryota</taxon>
        <taxon>Metazoa</taxon>
        <taxon>Ecdysozoa</taxon>
        <taxon>Arthropoda</taxon>
        <taxon>Hexapoda</taxon>
        <taxon>Insecta</taxon>
        <taxon>Pterygota</taxon>
        <taxon>Neoptera</taxon>
        <taxon>Polyneoptera</taxon>
        <taxon>Phasmatodea</taxon>
        <taxon>Timematodea</taxon>
        <taxon>Timematoidea</taxon>
        <taxon>Timematidae</taxon>
        <taxon>Timema</taxon>
    </lineage>
</organism>
<dbReference type="AlphaFoldDB" id="A0A7R9I3K1"/>
<evidence type="ECO:0000256" key="1">
    <source>
        <dbReference type="SAM" id="Phobius"/>
    </source>
</evidence>
<keyword evidence="1" id="KW-1133">Transmembrane helix</keyword>
<feature type="transmembrane region" description="Helical" evidence="1">
    <location>
        <begin position="42"/>
        <end position="62"/>
    </location>
</feature>
<feature type="transmembrane region" description="Helical" evidence="1">
    <location>
        <begin position="261"/>
        <end position="287"/>
    </location>
</feature>
<dbReference type="EMBL" id="OD567947">
    <property type="protein sequence ID" value="CAD7446356.1"/>
    <property type="molecule type" value="Genomic_DNA"/>
</dbReference>
<reference evidence="2" key="1">
    <citation type="submission" date="2020-11" db="EMBL/GenBank/DDBJ databases">
        <authorList>
            <person name="Tran Van P."/>
        </authorList>
    </citation>
    <scope>NUCLEOTIDE SEQUENCE</scope>
</reference>
<feature type="transmembrane region" description="Helical" evidence="1">
    <location>
        <begin position="149"/>
        <end position="171"/>
    </location>
</feature>
<evidence type="ECO:0000313" key="2">
    <source>
        <dbReference type="EMBL" id="CAD7446356.1"/>
    </source>
</evidence>
<proteinExistence type="predicted"/>
<feature type="transmembrane region" description="Helical" evidence="1">
    <location>
        <begin position="217"/>
        <end position="241"/>
    </location>
</feature>
<keyword evidence="1" id="KW-0472">Membrane</keyword>
<name>A0A7R9I3K1_9NEOP</name>
<protein>
    <submittedName>
        <fullName evidence="2">Uncharacterized protein</fullName>
    </submittedName>
</protein>